<organism evidence="2 3">
    <name type="scientific">Amorphotheca resinae ATCC 22711</name>
    <dbReference type="NCBI Taxonomy" id="857342"/>
    <lineage>
        <taxon>Eukaryota</taxon>
        <taxon>Fungi</taxon>
        <taxon>Dikarya</taxon>
        <taxon>Ascomycota</taxon>
        <taxon>Pezizomycotina</taxon>
        <taxon>Leotiomycetes</taxon>
        <taxon>Helotiales</taxon>
        <taxon>Amorphothecaceae</taxon>
        <taxon>Amorphotheca</taxon>
    </lineage>
</organism>
<keyword evidence="1" id="KW-0812">Transmembrane</keyword>
<protein>
    <submittedName>
        <fullName evidence="2">Uncharacterized protein</fullName>
    </submittedName>
</protein>
<dbReference type="InParanoid" id="A0A2T3AXH2"/>
<evidence type="ECO:0000256" key="1">
    <source>
        <dbReference type="SAM" id="Phobius"/>
    </source>
</evidence>
<evidence type="ECO:0000313" key="3">
    <source>
        <dbReference type="Proteomes" id="UP000241818"/>
    </source>
</evidence>
<proteinExistence type="predicted"/>
<dbReference type="AlphaFoldDB" id="A0A2T3AXH2"/>
<dbReference type="EMBL" id="KZ679014">
    <property type="protein sequence ID" value="PSS13330.1"/>
    <property type="molecule type" value="Genomic_DNA"/>
</dbReference>
<dbReference type="GeneID" id="36577431"/>
<reference evidence="2 3" key="1">
    <citation type="journal article" date="2018" name="New Phytol.">
        <title>Comparative genomics and transcriptomics depict ericoid mycorrhizal fungi as versatile saprotrophs and plant mutualists.</title>
        <authorList>
            <person name="Martino E."/>
            <person name="Morin E."/>
            <person name="Grelet G.A."/>
            <person name="Kuo A."/>
            <person name="Kohler A."/>
            <person name="Daghino S."/>
            <person name="Barry K.W."/>
            <person name="Cichocki N."/>
            <person name="Clum A."/>
            <person name="Dockter R.B."/>
            <person name="Hainaut M."/>
            <person name="Kuo R.C."/>
            <person name="LaButti K."/>
            <person name="Lindahl B.D."/>
            <person name="Lindquist E.A."/>
            <person name="Lipzen A."/>
            <person name="Khouja H.R."/>
            <person name="Magnuson J."/>
            <person name="Murat C."/>
            <person name="Ohm R.A."/>
            <person name="Singer S.W."/>
            <person name="Spatafora J.W."/>
            <person name="Wang M."/>
            <person name="Veneault-Fourrey C."/>
            <person name="Henrissat B."/>
            <person name="Grigoriev I.V."/>
            <person name="Martin F.M."/>
            <person name="Perotto S."/>
        </authorList>
    </citation>
    <scope>NUCLEOTIDE SEQUENCE [LARGE SCALE GENOMIC DNA]</scope>
    <source>
        <strain evidence="2 3">ATCC 22711</strain>
    </source>
</reference>
<sequence length="88" mass="9726">MRLIGVNLPARLEKNVVLAHPPAHDSQGRLGSLQGRCVKGPDQLAILTAIICSLFCFVLLHVDVSVHPIHDERSSVLEQYVSRLYSAR</sequence>
<name>A0A2T3AXH2_AMORE</name>
<feature type="transmembrane region" description="Helical" evidence="1">
    <location>
        <begin position="44"/>
        <end position="62"/>
    </location>
</feature>
<dbReference type="Proteomes" id="UP000241818">
    <property type="component" value="Unassembled WGS sequence"/>
</dbReference>
<keyword evidence="3" id="KW-1185">Reference proteome</keyword>
<evidence type="ECO:0000313" key="2">
    <source>
        <dbReference type="EMBL" id="PSS13330.1"/>
    </source>
</evidence>
<gene>
    <name evidence="2" type="ORF">M430DRAFT_68432</name>
</gene>
<dbReference type="RefSeq" id="XP_024719321.1">
    <property type="nucleotide sequence ID" value="XM_024869350.1"/>
</dbReference>
<keyword evidence="1" id="KW-0472">Membrane</keyword>
<accession>A0A2T3AXH2</accession>
<keyword evidence="1" id="KW-1133">Transmembrane helix</keyword>